<reference evidence="1 2" key="1">
    <citation type="submission" date="2023-01" db="EMBL/GenBank/DDBJ databases">
        <title>Thalassococcus onchidii sp. nov., isolated from a marine invertebrate from the South China Sea.</title>
        <authorList>
            <person name="Xu S."/>
            <person name="Liu Z."/>
            <person name="Xu Y."/>
        </authorList>
    </citation>
    <scope>NUCLEOTIDE SEQUENCE [LARGE SCALE GENOMIC DNA]</scope>
    <source>
        <strain evidence="1 2">KCTC 32084</strain>
    </source>
</reference>
<protein>
    <submittedName>
        <fullName evidence="1">Uncharacterized protein</fullName>
    </submittedName>
</protein>
<comment type="caution">
    <text evidence="1">The sequence shown here is derived from an EMBL/GenBank/DDBJ whole genome shotgun (WGS) entry which is preliminary data.</text>
</comment>
<accession>A0ABT4XX96</accession>
<sequence length="102" mass="11395">MPRWVWFVPILTLIAGVTVLAYRIGWLRANLTETDVIEFYAQRYEDELGGSARKSDCFARPGETPGIWLVVFCGRGETARRYAVNRMGAMVDADVGPAEPEA</sequence>
<gene>
    <name evidence="1" type="ORF">PFY00_17755</name>
</gene>
<dbReference type="EMBL" id="JAQIOY010000010">
    <property type="protein sequence ID" value="MDA7426584.1"/>
    <property type="molecule type" value="Genomic_DNA"/>
</dbReference>
<keyword evidence="2" id="KW-1185">Reference proteome</keyword>
<organism evidence="1 2">
    <name type="scientific">Thalassococcus lentus</name>
    <dbReference type="NCBI Taxonomy" id="1210524"/>
    <lineage>
        <taxon>Bacteria</taxon>
        <taxon>Pseudomonadati</taxon>
        <taxon>Pseudomonadota</taxon>
        <taxon>Alphaproteobacteria</taxon>
        <taxon>Rhodobacterales</taxon>
        <taxon>Roseobacteraceae</taxon>
        <taxon>Thalassococcus</taxon>
    </lineage>
</organism>
<dbReference type="Proteomes" id="UP001210720">
    <property type="component" value="Unassembled WGS sequence"/>
</dbReference>
<proteinExistence type="predicted"/>
<evidence type="ECO:0000313" key="2">
    <source>
        <dbReference type="Proteomes" id="UP001210720"/>
    </source>
</evidence>
<dbReference type="RefSeq" id="WP_271433941.1">
    <property type="nucleotide sequence ID" value="NZ_JAQIOY010000010.1"/>
</dbReference>
<evidence type="ECO:0000313" key="1">
    <source>
        <dbReference type="EMBL" id="MDA7426584.1"/>
    </source>
</evidence>
<name>A0ABT4XX96_9RHOB</name>